<keyword evidence="3" id="KW-0997">Cell inner membrane</keyword>
<comment type="caution">
    <text evidence="9">The sequence shown here is derived from an EMBL/GenBank/DDBJ whole genome shotgun (WGS) entry which is preliminary data.</text>
</comment>
<feature type="domain" description="Mce/MlaD" evidence="8">
    <location>
        <begin position="52"/>
        <end position="143"/>
    </location>
</feature>
<feature type="transmembrane region" description="Helical" evidence="7">
    <location>
        <begin position="28"/>
        <end position="48"/>
    </location>
</feature>
<feature type="domain" description="Mce/MlaD" evidence="8">
    <location>
        <begin position="307"/>
        <end position="398"/>
    </location>
</feature>
<dbReference type="AlphaFoldDB" id="A0A6A7Y020"/>
<dbReference type="Proteomes" id="UP000332515">
    <property type="component" value="Unassembled WGS sequence"/>
</dbReference>
<keyword evidence="5 7" id="KW-1133">Transmembrane helix</keyword>
<accession>A0A6A7Y020</accession>
<dbReference type="InterPro" id="IPR051800">
    <property type="entry name" value="PqiA-PqiB_transport"/>
</dbReference>
<keyword evidence="2" id="KW-1003">Cell membrane</keyword>
<evidence type="ECO:0000256" key="2">
    <source>
        <dbReference type="ARBA" id="ARBA00022475"/>
    </source>
</evidence>
<evidence type="ECO:0000256" key="6">
    <source>
        <dbReference type="ARBA" id="ARBA00023136"/>
    </source>
</evidence>
<dbReference type="Pfam" id="PF02470">
    <property type="entry name" value="MlaD"/>
    <property type="match status" value="3"/>
</dbReference>
<evidence type="ECO:0000259" key="8">
    <source>
        <dbReference type="Pfam" id="PF02470"/>
    </source>
</evidence>
<dbReference type="EMBL" id="VWNA01000001">
    <property type="protein sequence ID" value="MQT11727.1"/>
    <property type="molecule type" value="Genomic_DNA"/>
</dbReference>
<keyword evidence="4 7" id="KW-0812">Transmembrane</keyword>
<reference evidence="9 10" key="1">
    <citation type="submission" date="2019-09" db="EMBL/GenBank/DDBJ databases">
        <title>Segnochrobactrum spirostomi gen. nov., sp. nov., isolated from the ciliate Spirostomum cf. yagiui and description of a novel family, Segnochrobactraceae fam. nov. within the order Rhizobiales of the class Alphaproteobacteria.</title>
        <authorList>
            <person name="Akter S."/>
            <person name="Shazib S.U.A."/>
            <person name="Shin M.K."/>
        </authorList>
    </citation>
    <scope>NUCLEOTIDE SEQUENCE [LARGE SCALE GENOMIC DNA]</scope>
    <source>
        <strain evidence="9 10">Sp-1</strain>
    </source>
</reference>
<dbReference type="GO" id="GO:0005886">
    <property type="term" value="C:plasma membrane"/>
    <property type="evidence" value="ECO:0007669"/>
    <property type="project" value="UniProtKB-SubCell"/>
</dbReference>
<organism evidence="9 10">
    <name type="scientific">Segnochrobactrum spirostomi</name>
    <dbReference type="NCBI Taxonomy" id="2608987"/>
    <lineage>
        <taxon>Bacteria</taxon>
        <taxon>Pseudomonadati</taxon>
        <taxon>Pseudomonadota</taxon>
        <taxon>Alphaproteobacteria</taxon>
        <taxon>Hyphomicrobiales</taxon>
        <taxon>Segnochrobactraceae</taxon>
        <taxon>Segnochrobactrum</taxon>
    </lineage>
</organism>
<dbReference type="InterPro" id="IPR003399">
    <property type="entry name" value="Mce/MlaD"/>
</dbReference>
<evidence type="ECO:0000313" key="10">
    <source>
        <dbReference type="Proteomes" id="UP000332515"/>
    </source>
</evidence>
<evidence type="ECO:0000256" key="7">
    <source>
        <dbReference type="SAM" id="Phobius"/>
    </source>
</evidence>
<evidence type="ECO:0000256" key="3">
    <source>
        <dbReference type="ARBA" id="ARBA00022519"/>
    </source>
</evidence>
<dbReference type="PANTHER" id="PTHR30462:SF0">
    <property type="entry name" value="INTERMEMBRANE TRANSPORT PROTEIN YEBT"/>
    <property type="match status" value="1"/>
</dbReference>
<evidence type="ECO:0000256" key="1">
    <source>
        <dbReference type="ARBA" id="ARBA00004533"/>
    </source>
</evidence>
<protein>
    <submittedName>
        <fullName evidence="9">MCE family protein</fullName>
    </submittedName>
</protein>
<dbReference type="PANTHER" id="PTHR30462">
    <property type="entry name" value="INTERMEMBRANE TRANSPORT PROTEIN PQIB-RELATED"/>
    <property type="match status" value="1"/>
</dbReference>
<evidence type="ECO:0000256" key="5">
    <source>
        <dbReference type="ARBA" id="ARBA00022989"/>
    </source>
</evidence>
<sequence length="570" mass="62027">MTDEIPPRGAAPTLAQAKVQRRRRRISPIWFVPVLAALIAGFLAWHTMQKEGPVITIRFTNASGIEIGKTPIKFKDVKLGVVSDIALADDLRGVVISAQMTREADRLLTNHARFWVVSPHASLTQISGLDTLLSGAYIAIDPGAQGGETKHKFIGLSQAPIVQSDVTGTTYIVNAERLGSLNAGSPVFFRDFPVGHVLGYDASDLDKGVALQVFVRSPYDRYVRKGSNFWNASGIGIKFGAEGVELQIESLEAVLAGGIAFDTPQNAEKTDVAAADTKFQLYKNQADADAAHYHRRISFVSYFEGSWVSGLGQGSPVEIYGIQVGRVTSVSLGYQRNKGKFRVPVYFDIEPGRIGLPEEEITDADLERNVKLMIDRGLRTQLRANNILTGQQVLALDFFPNAPPKDTYREGDSLVMPSMPAQIEGFARSATDIMNKISALPFAEIGENLNKLLKNTDALVSSPDLQQSIASLKSTLLGVQSFMKAMEEDLTPALKKLPELSDDLQAILKQGTKLATSIDSAYGSNSRFQRDLDRTMLQVNDAVRSIRVVADLLSAHPEALILGRSGKGSN</sequence>
<comment type="subcellular location">
    <subcellularLocation>
        <location evidence="1">Cell inner membrane</location>
    </subcellularLocation>
</comment>
<keyword evidence="10" id="KW-1185">Reference proteome</keyword>
<evidence type="ECO:0000256" key="4">
    <source>
        <dbReference type="ARBA" id="ARBA00022692"/>
    </source>
</evidence>
<keyword evidence="6 7" id="KW-0472">Membrane</keyword>
<evidence type="ECO:0000313" key="9">
    <source>
        <dbReference type="EMBL" id="MQT11727.1"/>
    </source>
</evidence>
<feature type="domain" description="Mce/MlaD" evidence="8">
    <location>
        <begin position="168"/>
        <end position="233"/>
    </location>
</feature>
<proteinExistence type="predicted"/>
<gene>
    <name evidence="9" type="ORF">F0357_03365</name>
</gene>
<name>A0A6A7Y020_9HYPH</name>